<sequence length="245" mass="26942">MLTVRRHARRAPTLRRVSASADATLPDPALPEHLAPAGFVDSDSPEVRAFAARAAGAATDPVEVASRLFEAVRDEIWYDPHHLSTDPADYRASAVATAPNNWCVPKAVLLTAAARARGIPARLGFADVRNHLTTPRLRERMGSDVFVFHGYTDLHVEGRWVKATPAFNAELCARFGVSPIPFDGRSDALMHEFSGDGSRYMEYVHHRGVFTDLPLDLILTTFDQFYGRGRMTGGTQGAEPDTFVR</sequence>
<accession>A0A9W6NYM9</accession>
<dbReference type="AlphaFoldDB" id="A0A9W6NYM9"/>
<dbReference type="PANTHER" id="PTHR33490">
    <property type="entry name" value="BLR5614 PROTEIN-RELATED"/>
    <property type="match status" value="1"/>
</dbReference>
<reference evidence="3" key="2">
    <citation type="submission" date="2023-01" db="EMBL/GenBank/DDBJ databases">
        <authorList>
            <person name="Sun Q."/>
            <person name="Evtushenko L."/>
        </authorList>
    </citation>
    <scope>NUCLEOTIDE SEQUENCE</scope>
    <source>
        <strain evidence="3">VKM Ac-1069</strain>
    </source>
</reference>
<dbReference type="EMBL" id="BSFQ01000027">
    <property type="protein sequence ID" value="GLL13963.1"/>
    <property type="molecule type" value="Genomic_DNA"/>
</dbReference>
<feature type="region of interest" description="Disordered" evidence="1">
    <location>
        <begin position="1"/>
        <end position="29"/>
    </location>
</feature>
<dbReference type="SUPFAM" id="SSF54001">
    <property type="entry name" value="Cysteine proteinases"/>
    <property type="match status" value="1"/>
</dbReference>
<gene>
    <name evidence="3" type="ORF">GCM10017577_51080</name>
</gene>
<comment type="caution">
    <text evidence="3">The sequence shown here is derived from an EMBL/GenBank/DDBJ whole genome shotgun (WGS) entry which is preliminary data.</text>
</comment>
<evidence type="ECO:0000259" key="2">
    <source>
        <dbReference type="Pfam" id="PF01841"/>
    </source>
</evidence>
<name>A0A9W6NYM9_9PSEU</name>
<dbReference type="Gene3D" id="3.10.620.30">
    <property type="match status" value="1"/>
</dbReference>
<feature type="compositionally biased region" description="Basic residues" evidence="1">
    <location>
        <begin position="1"/>
        <end position="13"/>
    </location>
</feature>
<keyword evidence="4" id="KW-1185">Reference proteome</keyword>
<organism evidence="3 4">
    <name type="scientific">Pseudonocardia halophobica</name>
    <dbReference type="NCBI Taxonomy" id="29401"/>
    <lineage>
        <taxon>Bacteria</taxon>
        <taxon>Bacillati</taxon>
        <taxon>Actinomycetota</taxon>
        <taxon>Actinomycetes</taxon>
        <taxon>Pseudonocardiales</taxon>
        <taxon>Pseudonocardiaceae</taxon>
        <taxon>Pseudonocardia</taxon>
    </lineage>
</organism>
<feature type="domain" description="Transglutaminase-like" evidence="2">
    <location>
        <begin position="49"/>
        <end position="165"/>
    </location>
</feature>
<protein>
    <recommendedName>
        <fullName evidence="2">Transglutaminase-like domain-containing protein</fullName>
    </recommendedName>
</protein>
<dbReference type="Proteomes" id="UP001143463">
    <property type="component" value="Unassembled WGS sequence"/>
</dbReference>
<dbReference type="PANTHER" id="PTHR33490:SF3">
    <property type="entry name" value="CONSERVED INTEGRAL MEMBRANE PROTEIN"/>
    <property type="match status" value="1"/>
</dbReference>
<proteinExistence type="predicted"/>
<dbReference type="InterPro" id="IPR038765">
    <property type="entry name" value="Papain-like_cys_pep_sf"/>
</dbReference>
<reference evidence="3" key="1">
    <citation type="journal article" date="2014" name="Int. J. Syst. Evol. Microbiol.">
        <title>Complete genome sequence of Corynebacterium casei LMG S-19264T (=DSM 44701T), isolated from a smear-ripened cheese.</title>
        <authorList>
            <consortium name="US DOE Joint Genome Institute (JGI-PGF)"/>
            <person name="Walter F."/>
            <person name="Albersmeier A."/>
            <person name="Kalinowski J."/>
            <person name="Ruckert C."/>
        </authorList>
    </citation>
    <scope>NUCLEOTIDE SEQUENCE</scope>
    <source>
        <strain evidence="3">VKM Ac-1069</strain>
    </source>
</reference>
<dbReference type="InterPro" id="IPR002931">
    <property type="entry name" value="Transglutaminase-like"/>
</dbReference>
<evidence type="ECO:0000313" key="3">
    <source>
        <dbReference type="EMBL" id="GLL13963.1"/>
    </source>
</evidence>
<evidence type="ECO:0000313" key="4">
    <source>
        <dbReference type="Proteomes" id="UP001143463"/>
    </source>
</evidence>
<evidence type="ECO:0000256" key="1">
    <source>
        <dbReference type="SAM" id="MobiDB-lite"/>
    </source>
</evidence>
<dbReference type="Pfam" id="PF01841">
    <property type="entry name" value="Transglut_core"/>
    <property type="match status" value="1"/>
</dbReference>